<dbReference type="FunFam" id="1.25.40.340:FF:000002">
    <property type="entry name" value="Dihydroxyacetone kinase, L subunit"/>
    <property type="match status" value="1"/>
</dbReference>
<comment type="caution">
    <text evidence="4">The sequence shown here is derived from an EMBL/GenBank/DDBJ whole genome shotgun (WGS) entry which is preliminary data.</text>
</comment>
<organism evidence="4 5">
    <name type="scientific">Mycetocola tolaasinivorans</name>
    <dbReference type="NCBI Taxonomy" id="76635"/>
    <lineage>
        <taxon>Bacteria</taxon>
        <taxon>Bacillati</taxon>
        <taxon>Actinomycetota</taxon>
        <taxon>Actinomycetes</taxon>
        <taxon>Micrococcales</taxon>
        <taxon>Microbacteriaceae</taxon>
        <taxon>Mycetocola</taxon>
    </lineage>
</organism>
<dbReference type="EMBL" id="RCUX01000001">
    <property type="protein sequence ID" value="RLP78094.1"/>
    <property type="molecule type" value="Genomic_DNA"/>
</dbReference>
<evidence type="ECO:0000256" key="1">
    <source>
        <dbReference type="ARBA" id="ARBA00022679"/>
    </source>
</evidence>
<dbReference type="GO" id="GO:0005829">
    <property type="term" value="C:cytosol"/>
    <property type="evidence" value="ECO:0007669"/>
    <property type="project" value="TreeGrafter"/>
</dbReference>
<dbReference type="RefSeq" id="WP_121647184.1">
    <property type="nucleotide sequence ID" value="NZ_RCUX01000001.1"/>
</dbReference>
<accession>A0A3L7ADQ3</accession>
<dbReference type="SMART" id="SM01120">
    <property type="entry name" value="Dak2"/>
    <property type="match status" value="1"/>
</dbReference>
<dbReference type="OrthoDB" id="9800291at2"/>
<dbReference type="InterPro" id="IPR004007">
    <property type="entry name" value="DhaL_dom"/>
</dbReference>
<gene>
    <name evidence="4" type="primary">dhaL</name>
    <name evidence="4" type="ORF">D9V32_01850</name>
</gene>
<dbReference type="GO" id="GO:0004371">
    <property type="term" value="F:glycerone kinase activity"/>
    <property type="evidence" value="ECO:0007669"/>
    <property type="project" value="InterPro"/>
</dbReference>
<dbReference type="InterPro" id="IPR050861">
    <property type="entry name" value="Dihydroxyacetone_Kinase"/>
</dbReference>
<reference evidence="4 5" key="1">
    <citation type="submission" date="2018-10" db="EMBL/GenBank/DDBJ databases">
        <authorList>
            <person name="Li J."/>
        </authorList>
    </citation>
    <scope>NUCLEOTIDE SEQUENCE [LARGE SCALE GENOMIC DNA]</scope>
    <source>
        <strain evidence="4 5">IF 016277</strain>
    </source>
</reference>
<keyword evidence="1" id="KW-0808">Transferase</keyword>
<dbReference type="PROSITE" id="PS51480">
    <property type="entry name" value="DHAL"/>
    <property type="match status" value="1"/>
</dbReference>
<evidence type="ECO:0000256" key="2">
    <source>
        <dbReference type="ARBA" id="ARBA00022777"/>
    </source>
</evidence>
<dbReference type="PANTHER" id="PTHR28629:SF4">
    <property type="entry name" value="TRIOKINASE_FMN CYCLASE"/>
    <property type="match status" value="1"/>
</dbReference>
<dbReference type="NCBIfam" id="TIGR02365">
    <property type="entry name" value="dha_L_ycgS"/>
    <property type="match status" value="1"/>
</dbReference>
<dbReference type="PANTHER" id="PTHR28629">
    <property type="entry name" value="TRIOKINASE/FMN CYCLASE"/>
    <property type="match status" value="1"/>
</dbReference>
<dbReference type="Gene3D" id="1.25.40.340">
    <property type="match status" value="1"/>
</dbReference>
<keyword evidence="5" id="KW-1185">Reference proteome</keyword>
<dbReference type="AlphaFoldDB" id="A0A3L7ADQ3"/>
<dbReference type="InterPro" id="IPR036117">
    <property type="entry name" value="DhaL_dom_sf"/>
</dbReference>
<evidence type="ECO:0000313" key="5">
    <source>
        <dbReference type="Proteomes" id="UP000272503"/>
    </source>
</evidence>
<dbReference type="Pfam" id="PF02734">
    <property type="entry name" value="Dak2"/>
    <property type="match status" value="1"/>
</dbReference>
<feature type="domain" description="DhaL" evidence="3">
    <location>
        <begin position="6"/>
        <end position="207"/>
    </location>
</feature>
<name>A0A3L7ADQ3_9MICO</name>
<dbReference type="InterPro" id="IPR012737">
    <property type="entry name" value="DhaK_L_YcgS"/>
</dbReference>
<dbReference type="GO" id="GO:0019563">
    <property type="term" value="P:glycerol catabolic process"/>
    <property type="evidence" value="ECO:0007669"/>
    <property type="project" value="TreeGrafter"/>
</dbReference>
<dbReference type="SUPFAM" id="SSF101473">
    <property type="entry name" value="DhaL-like"/>
    <property type="match status" value="1"/>
</dbReference>
<proteinExistence type="predicted"/>
<protein>
    <submittedName>
        <fullName evidence="4">Dihydroxyacetone kinase subunit L</fullName>
    </submittedName>
</protein>
<evidence type="ECO:0000313" key="4">
    <source>
        <dbReference type="EMBL" id="RLP78094.1"/>
    </source>
</evidence>
<evidence type="ECO:0000259" key="3">
    <source>
        <dbReference type="PROSITE" id="PS51480"/>
    </source>
</evidence>
<sequence>MTLDANWAARWLIAAGDVFETERGALSELDRQIGDGDHGENLSRGFGAVRGQLRVGTLPGTPAEVLREAALTLISTVGGASGPLYGTALLRASEVIADKDALDAADVAALLRAGAAGIAQRGSAEPGDKTMLDSWLPAADAAAVAAERGEDAPAVLAAAVRAADAGAVATDDLIALRGRAAYLGERSRGHRDPGAASSALLIAAAADSL</sequence>
<dbReference type="Proteomes" id="UP000272503">
    <property type="component" value="Unassembled WGS sequence"/>
</dbReference>
<keyword evidence="2 4" id="KW-0418">Kinase</keyword>